<dbReference type="SUPFAM" id="SSF51905">
    <property type="entry name" value="FAD/NAD(P)-binding domain"/>
    <property type="match status" value="1"/>
</dbReference>
<protein>
    <recommendedName>
        <fullName evidence="8">FAD-dependent oxidoreductase</fullName>
    </recommendedName>
</protein>
<keyword evidence="3" id="KW-0560">Oxidoreductase</keyword>
<dbReference type="GO" id="GO:0016491">
    <property type="term" value="F:oxidoreductase activity"/>
    <property type="evidence" value="ECO:0007669"/>
    <property type="project" value="UniProtKB-KW"/>
</dbReference>
<keyword evidence="4" id="KW-0408">Iron</keyword>
<dbReference type="InterPro" id="IPR036188">
    <property type="entry name" value="FAD/NAD-bd_sf"/>
</dbReference>
<organism evidence="6 7">
    <name type="scientific">Flavihumibacter solisilvae</name>
    <dbReference type="NCBI Taxonomy" id="1349421"/>
    <lineage>
        <taxon>Bacteria</taxon>
        <taxon>Pseudomonadati</taxon>
        <taxon>Bacteroidota</taxon>
        <taxon>Chitinophagia</taxon>
        <taxon>Chitinophagales</taxon>
        <taxon>Chitinophagaceae</taxon>
        <taxon>Flavihumibacter</taxon>
    </lineage>
</organism>
<dbReference type="Pfam" id="PF12831">
    <property type="entry name" value="FAD_oxidored"/>
    <property type="match status" value="1"/>
</dbReference>
<evidence type="ECO:0000313" key="6">
    <source>
        <dbReference type="EMBL" id="KIC94061.1"/>
    </source>
</evidence>
<comment type="caution">
    <text evidence="6">The sequence shown here is derived from an EMBL/GenBank/DDBJ whole genome shotgun (WGS) entry which is preliminary data.</text>
</comment>
<keyword evidence="5" id="KW-0411">Iron-sulfur</keyword>
<keyword evidence="1" id="KW-0004">4Fe-4S</keyword>
<proteinExistence type="predicted"/>
<evidence type="ECO:0000256" key="1">
    <source>
        <dbReference type="ARBA" id="ARBA00022485"/>
    </source>
</evidence>
<evidence type="ECO:0000256" key="5">
    <source>
        <dbReference type="ARBA" id="ARBA00023014"/>
    </source>
</evidence>
<dbReference type="PANTHER" id="PTHR43498:SF1">
    <property type="entry name" value="COB--COM HETERODISULFIDE REDUCTASE IRON-SULFUR SUBUNIT A"/>
    <property type="match status" value="1"/>
</dbReference>
<dbReference type="AlphaFoldDB" id="A0A0C1L386"/>
<dbReference type="InterPro" id="IPR039650">
    <property type="entry name" value="HdrA-like"/>
</dbReference>
<dbReference type="EMBL" id="JSVC01000015">
    <property type="protein sequence ID" value="KIC94061.1"/>
    <property type="molecule type" value="Genomic_DNA"/>
</dbReference>
<dbReference type="GO" id="GO:0046872">
    <property type="term" value="F:metal ion binding"/>
    <property type="evidence" value="ECO:0007669"/>
    <property type="project" value="UniProtKB-KW"/>
</dbReference>
<gene>
    <name evidence="6" type="ORF">OI18_13725</name>
</gene>
<name>A0A0C1L386_9BACT</name>
<reference evidence="6 7" key="1">
    <citation type="submission" date="2014-11" db="EMBL/GenBank/DDBJ databases">
        <title>Genome sequence of Flavihumibacter solisilvae 3-3.</title>
        <authorList>
            <person name="Zhou G."/>
            <person name="Li M."/>
            <person name="Wang G."/>
        </authorList>
    </citation>
    <scope>NUCLEOTIDE SEQUENCE [LARGE SCALE GENOMIC DNA]</scope>
    <source>
        <strain evidence="6 7">3-3</strain>
    </source>
</reference>
<dbReference type="STRING" id="1349421.OI18_13725"/>
<evidence type="ECO:0000256" key="2">
    <source>
        <dbReference type="ARBA" id="ARBA00022723"/>
    </source>
</evidence>
<accession>A0A0C1L386</accession>
<evidence type="ECO:0000256" key="3">
    <source>
        <dbReference type="ARBA" id="ARBA00023002"/>
    </source>
</evidence>
<evidence type="ECO:0008006" key="8">
    <source>
        <dbReference type="Google" id="ProtNLM"/>
    </source>
</evidence>
<keyword evidence="2" id="KW-0479">Metal-binding</keyword>
<evidence type="ECO:0000313" key="7">
    <source>
        <dbReference type="Proteomes" id="UP000031408"/>
    </source>
</evidence>
<sequence>MACGTAPATDSVIRTEVLVVGGGTGGTAAGIQSARLGSKTIIVEPTSWLGGMISAAGVSATDGNHRLPSGIWKEFRDRIYAVYGGPAKVETGWVSNTLFEPRVADSIFKAMAAESKDLSIYYGWRFDKAIKEGNKITGAVFINDKNETLTINADITIDATEMGDVMASAAVPYDLGMEAGSLTGERVGITETNNVVQDLTWVAVLKDYGSAADCTIVRPQGYDPNEFDGACKEYYLNKQLPEPTVNAQAMLDYTKIPNGKYLLNWPKAGNDTYLNVVELTEEQRNAELEKAKATTMRFIYFIQHQLGYKNLGLANDEFPTADKLALIPYHREGRRLKGMVRFTMRNLAEPFTYGDPVYRTGISVGDYPIDHHHKKNLSAPQHLEFYPVPSFNVPLGTLIPKEAEGLIVAEKGISVSNVVNGTTRLQPCVMLTGQAAGVLASLSAKQHTTPAQVTVRSVQKALMQSGAWLMPYLDVPADRPQFAAIQRIGATGILKGKGIPYKWANQTWFYPDSTVSETTLVDGLATYYPNVKAATVKEGNDVNAETLYKLILMADPSINSFKLKTSLKPFSGAMKRSEIAVVIDEYLKPFDKEVDLNGRLNNTKPKF</sequence>
<evidence type="ECO:0000256" key="4">
    <source>
        <dbReference type="ARBA" id="ARBA00023004"/>
    </source>
</evidence>
<dbReference type="Proteomes" id="UP000031408">
    <property type="component" value="Unassembled WGS sequence"/>
</dbReference>
<keyword evidence="7" id="KW-1185">Reference proteome</keyword>
<dbReference type="GO" id="GO:0051539">
    <property type="term" value="F:4 iron, 4 sulfur cluster binding"/>
    <property type="evidence" value="ECO:0007669"/>
    <property type="project" value="UniProtKB-KW"/>
</dbReference>
<dbReference type="PANTHER" id="PTHR43498">
    <property type="entry name" value="FERREDOXIN:COB-COM HETERODISULFIDE REDUCTASE SUBUNIT A"/>
    <property type="match status" value="1"/>
</dbReference>
<dbReference type="Gene3D" id="3.50.50.60">
    <property type="entry name" value="FAD/NAD(P)-binding domain"/>
    <property type="match status" value="1"/>
</dbReference>